<gene>
    <name evidence="2" type="ORF">A6768_04115</name>
</gene>
<dbReference type="KEGG" id="sya:A6768_04115"/>
<protein>
    <submittedName>
        <fullName evidence="2">Uncharacterized protein</fullName>
    </submittedName>
</protein>
<sequence length="216" mass="23255">MLKTIWVGLASLTLASAAQAQSAEAPSPACELHIWPAERMASVTTGLLGGGLLDAALHAGKDASNKAQMASALDSPSQVDALQSLDLATLLELKPGTIIIRHEAPLERKTMNKVKTRRSDSTAACYSELITADVLYHKAAIYGRSLKTLFMVRDFGNDQKIDFEYKAWGGNGLSLFPAKEGEDAVAALDELVGVFKKNFEEYANNARKSMALKKKA</sequence>
<evidence type="ECO:0000313" key="3">
    <source>
        <dbReference type="Proteomes" id="UP000219422"/>
    </source>
</evidence>
<dbReference type="EMBL" id="CP023741">
    <property type="protein sequence ID" value="ATI79283.1"/>
    <property type="molecule type" value="Genomic_DNA"/>
</dbReference>
<feature type="chain" id="PRO_5012900343" evidence="1">
    <location>
        <begin position="21"/>
        <end position="216"/>
    </location>
</feature>
<feature type="signal peptide" evidence="1">
    <location>
        <begin position="1"/>
        <end position="20"/>
    </location>
</feature>
<keyword evidence="1" id="KW-0732">Signal</keyword>
<reference evidence="2 3" key="1">
    <citation type="submission" date="2017-10" db="EMBL/GenBank/DDBJ databases">
        <title>Sphingobium yanoikuyae S72.</title>
        <authorList>
            <person name="Sanchez E."/>
            <person name="Bustos P."/>
            <person name="Mendoza P."/>
            <person name="Guo X."/>
            <person name="Mendoza A."/>
        </authorList>
    </citation>
    <scope>NUCLEOTIDE SEQUENCE [LARGE SCALE GENOMIC DNA]</scope>
    <source>
        <strain evidence="2 3">S72</strain>
    </source>
</reference>
<name>A0A291MVX8_SPHYA</name>
<organism evidence="2 3">
    <name type="scientific">Sphingobium yanoikuyae</name>
    <name type="common">Sphingomonas yanoikuyae</name>
    <dbReference type="NCBI Taxonomy" id="13690"/>
    <lineage>
        <taxon>Bacteria</taxon>
        <taxon>Pseudomonadati</taxon>
        <taxon>Pseudomonadota</taxon>
        <taxon>Alphaproteobacteria</taxon>
        <taxon>Sphingomonadales</taxon>
        <taxon>Sphingomonadaceae</taxon>
        <taxon>Sphingobium</taxon>
    </lineage>
</organism>
<dbReference type="Proteomes" id="UP000219422">
    <property type="component" value="Chromosome"/>
</dbReference>
<dbReference type="GeneID" id="57776021"/>
<dbReference type="AlphaFoldDB" id="A0A291MVX8"/>
<proteinExistence type="predicted"/>
<accession>A0A291MVX8</accession>
<dbReference type="RefSeq" id="WP_097382659.1">
    <property type="nucleotide sequence ID" value="NZ_CP023741.1"/>
</dbReference>
<evidence type="ECO:0000313" key="2">
    <source>
        <dbReference type="EMBL" id="ATI79283.1"/>
    </source>
</evidence>
<evidence type="ECO:0000256" key="1">
    <source>
        <dbReference type="SAM" id="SignalP"/>
    </source>
</evidence>